<reference evidence="2" key="1">
    <citation type="submission" date="2025-08" db="UniProtKB">
        <authorList>
            <consortium name="Ensembl"/>
        </authorList>
    </citation>
    <scope>IDENTIFICATION</scope>
</reference>
<protein>
    <recommendedName>
        <fullName evidence="4">Heme-binding protein 2</fullName>
    </recommendedName>
</protein>
<dbReference type="AlphaFoldDB" id="A0A8C7X7R8"/>
<name>A0A8C7X7R8_9TELE</name>
<sequence>SWSAEEMELQLLVLEANKVGLPKTHSQGAFRASQLLCLCVQDFEVRQYPPTDWLSTKVEGSDLAAFMEAPHRYWSFLGQPCPDAWPAIITVSKEGRDEKVTLSWFVPPETKLQTFDTSTTERSQTLMVTEVRHSSPSSSFGGHPDLNGAQDHVDILKKSVAKARKKLNSHTFTGAGYDVYLAPTHYNEVWVYAA</sequence>
<reference evidence="2" key="2">
    <citation type="submission" date="2025-09" db="UniProtKB">
        <authorList>
            <consortium name="Ensembl"/>
        </authorList>
    </citation>
    <scope>IDENTIFICATION</scope>
</reference>
<dbReference type="Gene3D" id="3.20.80.10">
    <property type="entry name" value="Regulatory factor, effector binding domain"/>
    <property type="match status" value="1"/>
</dbReference>
<organism evidence="2 3">
    <name type="scientific">Oryzias sinensis</name>
    <name type="common">Chinese medaka</name>
    <dbReference type="NCBI Taxonomy" id="183150"/>
    <lineage>
        <taxon>Eukaryota</taxon>
        <taxon>Metazoa</taxon>
        <taxon>Chordata</taxon>
        <taxon>Craniata</taxon>
        <taxon>Vertebrata</taxon>
        <taxon>Euteleostomi</taxon>
        <taxon>Actinopterygii</taxon>
        <taxon>Neopterygii</taxon>
        <taxon>Teleostei</taxon>
        <taxon>Neoteleostei</taxon>
        <taxon>Acanthomorphata</taxon>
        <taxon>Ovalentaria</taxon>
        <taxon>Atherinomorphae</taxon>
        <taxon>Beloniformes</taxon>
        <taxon>Adrianichthyidae</taxon>
        <taxon>Oryziinae</taxon>
        <taxon>Oryzias</taxon>
    </lineage>
</organism>
<evidence type="ECO:0000313" key="3">
    <source>
        <dbReference type="Proteomes" id="UP000694383"/>
    </source>
</evidence>
<evidence type="ECO:0008006" key="4">
    <source>
        <dbReference type="Google" id="ProtNLM"/>
    </source>
</evidence>
<comment type="similarity">
    <text evidence="1">Belongs to the HEBP family.</text>
</comment>
<dbReference type="InterPro" id="IPR011256">
    <property type="entry name" value="Reg_factor_effector_dom_sf"/>
</dbReference>
<dbReference type="Proteomes" id="UP000694383">
    <property type="component" value="Unplaced"/>
</dbReference>
<dbReference type="InterPro" id="IPR006917">
    <property type="entry name" value="SOUL_heme-bd"/>
</dbReference>
<dbReference type="SUPFAM" id="SSF55136">
    <property type="entry name" value="Probable bacterial effector-binding domain"/>
    <property type="match status" value="1"/>
</dbReference>
<evidence type="ECO:0000256" key="1">
    <source>
        <dbReference type="ARBA" id="ARBA00009817"/>
    </source>
</evidence>
<evidence type="ECO:0000313" key="2">
    <source>
        <dbReference type="Ensembl" id="ENSOSIP00000008882.1"/>
    </source>
</evidence>
<dbReference type="GeneTree" id="ENSGT01120000272413"/>
<accession>A0A8C7X7R8</accession>
<keyword evidence="3" id="KW-1185">Reference proteome</keyword>
<proteinExistence type="inferred from homology"/>
<dbReference type="Ensembl" id="ENSOSIT00000009462.1">
    <property type="protein sequence ID" value="ENSOSIP00000008882.1"/>
    <property type="gene ID" value="ENSOSIG00000005666.1"/>
</dbReference>
<dbReference type="Pfam" id="PF04832">
    <property type="entry name" value="SOUL"/>
    <property type="match status" value="1"/>
</dbReference>